<dbReference type="AlphaFoldDB" id="A0A1A9EZF8"/>
<dbReference type="EMBL" id="CP015839">
    <property type="protein sequence ID" value="ANG63120.1"/>
    <property type="molecule type" value="Genomic_DNA"/>
</dbReference>
<evidence type="ECO:0000259" key="2">
    <source>
        <dbReference type="Pfam" id="PF25607"/>
    </source>
</evidence>
<dbReference type="OrthoDB" id="5293418at2"/>
<feature type="domain" description="DUF7939" evidence="2">
    <location>
        <begin position="482"/>
        <end position="547"/>
    </location>
</feature>
<dbReference type="Pfam" id="PF13584">
    <property type="entry name" value="BatD"/>
    <property type="match status" value="2"/>
</dbReference>
<organism evidence="3 4">
    <name type="scientific">Marinobacterium aestuarii</name>
    <dbReference type="NCBI Taxonomy" id="1821621"/>
    <lineage>
        <taxon>Bacteria</taxon>
        <taxon>Pseudomonadati</taxon>
        <taxon>Pseudomonadota</taxon>
        <taxon>Gammaproteobacteria</taxon>
        <taxon>Oceanospirillales</taxon>
        <taxon>Oceanospirillaceae</taxon>
        <taxon>Marinobacterium</taxon>
    </lineage>
</organism>
<sequence length="597" mass="64483">MVSITPLSRTVTTFISLCFGLVLALSSALLHAESLSASVDRTQLALDETLTLSLRFDSRDTRAEPDISALEPFFEVLGRSQSRQLRSINGKTSAFTLWQYSLAPKQLGQIQIPAFELQGAHSEALLVQVIEPQLSANTQDADYFLERDLQPETLYPGQQLRIRLRLNSAVGLSELQITPLTVEGARLIELEDRQYQRSLNGRPYLVYEKNYALFAQQPGTLDLPAQMLTAIEGASRSVFDRNRGQTVRLRTQAQQIEVTAPPASAGADWLAADSLRLKQWLETGTTSVYAGEPVTLNLSLEAEGADPARLPGLTPPALDGVRLYPEPVNDQQQVGADGIQISRTQRVGLVPTQAGTLTLPGTRIRWWNSRSGEFSEARSEPITLTVLPARQGSPSPAAQASVPVQSTATNATPTNETSPLQAPINAGIVGSADTSPWLLWSNLAWAGLSGLLALAWWRARQRPVMPALPAVSTNDTPNQQLAERQLQHACRHGNPAQIRQAILDWADACQLTGKLPPSLARIAVLGDASLQAELAALDRALFAPENAANKAPDIAPDTASKATTTINAERLLAGLKALHGSSARTQTPSALAELYPQ</sequence>
<reference evidence="3 4" key="2">
    <citation type="journal article" date="2018" name="Int. J. Syst. Evol. Microbiol.">
        <title>Marinobacterium aestuarii sp. nov., a benzene-degrading marine bacterium isolated from estuary sediment.</title>
        <authorList>
            <person name="Bae S.S."/>
            <person name="Jung J."/>
            <person name="Chung D."/>
            <person name="Baek K."/>
        </authorList>
    </citation>
    <scope>NUCLEOTIDE SEQUENCE [LARGE SCALE GENOMIC DNA]</scope>
    <source>
        <strain evidence="3 4">ST58-10</strain>
    </source>
</reference>
<feature type="compositionally biased region" description="Polar residues" evidence="1">
    <location>
        <begin position="392"/>
        <end position="420"/>
    </location>
</feature>
<dbReference type="InterPro" id="IPR025738">
    <property type="entry name" value="BatD"/>
</dbReference>
<dbReference type="PANTHER" id="PTHR40940:SF1">
    <property type="entry name" value="PROTEIN BATD"/>
    <property type="match status" value="1"/>
</dbReference>
<keyword evidence="4" id="KW-1185">Reference proteome</keyword>
<evidence type="ECO:0000256" key="1">
    <source>
        <dbReference type="SAM" id="MobiDB-lite"/>
    </source>
</evidence>
<dbReference type="RefSeq" id="WP_067382508.1">
    <property type="nucleotide sequence ID" value="NZ_CP015839.1"/>
</dbReference>
<protein>
    <recommendedName>
        <fullName evidence="2">DUF7939 domain-containing protein</fullName>
    </recommendedName>
</protein>
<dbReference type="PANTHER" id="PTHR40940">
    <property type="entry name" value="PROTEIN BATD-RELATED"/>
    <property type="match status" value="1"/>
</dbReference>
<dbReference type="InterPro" id="IPR057699">
    <property type="entry name" value="DUF7939"/>
</dbReference>
<feature type="region of interest" description="Disordered" evidence="1">
    <location>
        <begin position="389"/>
        <end position="420"/>
    </location>
</feature>
<proteinExistence type="predicted"/>
<accession>A0A1A9EZF8</accession>
<evidence type="ECO:0000313" key="3">
    <source>
        <dbReference type="EMBL" id="ANG63120.1"/>
    </source>
</evidence>
<reference evidence="4" key="1">
    <citation type="submission" date="2016-05" db="EMBL/GenBank/DDBJ databases">
        <authorList>
            <person name="Baek K."/>
            <person name="Yang S.-J."/>
        </authorList>
    </citation>
    <scope>NUCLEOTIDE SEQUENCE [LARGE SCALE GENOMIC DNA]</scope>
    <source>
        <strain evidence="4">ST58-10</strain>
    </source>
</reference>
<dbReference type="KEGG" id="mars:A8C75_11985"/>
<dbReference type="Proteomes" id="UP000078070">
    <property type="component" value="Chromosome"/>
</dbReference>
<evidence type="ECO:0000313" key="4">
    <source>
        <dbReference type="Proteomes" id="UP000078070"/>
    </source>
</evidence>
<dbReference type="Pfam" id="PF25607">
    <property type="entry name" value="DUF7939"/>
    <property type="match status" value="1"/>
</dbReference>
<dbReference type="STRING" id="1821621.A8C75_11985"/>
<gene>
    <name evidence="3" type="ORF">A8C75_11985</name>
</gene>
<name>A0A1A9EZF8_9GAMM</name>